<sequence length="60" mass="6770">MMFEGRDDLVWRLHREGLSNNAIAWRVGLSPPWVGKTLRRLAALVAEFGEPEQRPPLTGA</sequence>
<evidence type="ECO:0000313" key="2">
    <source>
        <dbReference type="Proteomes" id="UP000193801"/>
    </source>
</evidence>
<accession>A0ABX3VSF1</accession>
<dbReference type="Proteomes" id="UP000193801">
    <property type="component" value="Unassembled WGS sequence"/>
</dbReference>
<name>A0ABX3VSF1_9MYCO</name>
<evidence type="ECO:0000313" key="1">
    <source>
        <dbReference type="EMBL" id="ORW33266.1"/>
    </source>
</evidence>
<comment type="caution">
    <text evidence="1">The sequence shown here is derived from an EMBL/GenBank/DDBJ whole genome shotgun (WGS) entry which is preliminary data.</text>
</comment>
<dbReference type="EMBL" id="LQPK01000005">
    <property type="protein sequence ID" value="ORW33266.1"/>
    <property type="molecule type" value="Genomic_DNA"/>
</dbReference>
<reference evidence="1 2" key="1">
    <citation type="journal article" date="2015" name="Emerg. Microbes Infect.">
        <title>Characterization of 17 strains belonging to the Mycobacterium simiae complex and description of Mycobacterium paraense sp. nov.</title>
        <authorList>
            <person name="Fusco da Costa A.R."/>
            <person name="Fedrizzi T."/>
            <person name="Lopes M.L."/>
            <person name="Pecorari M."/>
            <person name="Oliveira da Costa W.L."/>
            <person name="Giacobazzi E."/>
            <person name="da Costa Bahia J.R."/>
            <person name="De Sanctis V."/>
            <person name="Batista Lima K.V."/>
            <person name="Bertorelli R."/>
            <person name="Grottola A."/>
            <person name="Fabio A."/>
            <person name="Mariottini A."/>
            <person name="Ferretti P."/>
            <person name="Di Leva F."/>
            <person name="Fregni Serpini G."/>
            <person name="Tagliazucchi S."/>
            <person name="Rumpianesi F."/>
            <person name="Jousson O."/>
            <person name="Segata N."/>
            <person name="Tortoli E."/>
        </authorList>
    </citation>
    <scope>NUCLEOTIDE SEQUENCE [LARGE SCALE GENOMIC DNA]</scope>
    <source>
        <strain evidence="1 2">FI-07156</strain>
    </source>
</reference>
<keyword evidence="2" id="KW-1185">Reference proteome</keyword>
<organism evidence="1 2">
    <name type="scientific">Mycobacterium paraense</name>
    <dbReference type="NCBI Taxonomy" id="767916"/>
    <lineage>
        <taxon>Bacteria</taxon>
        <taxon>Bacillati</taxon>
        <taxon>Actinomycetota</taxon>
        <taxon>Actinomycetes</taxon>
        <taxon>Mycobacteriales</taxon>
        <taxon>Mycobacteriaceae</taxon>
        <taxon>Mycobacterium</taxon>
        <taxon>Mycobacterium simiae complex</taxon>
    </lineage>
</organism>
<protein>
    <submittedName>
        <fullName evidence="1">Uncharacterized protein</fullName>
    </submittedName>
</protein>
<proteinExistence type="predicted"/>
<gene>
    <name evidence="1" type="ORF">AWB91_09065</name>
</gene>